<reference evidence="1" key="1">
    <citation type="submission" date="2020-01" db="EMBL/GenBank/DDBJ databases">
        <title>Genome Sequencing of Three Apophysomyces-Like Fungal Strains Confirms a Novel Fungal Genus in the Mucoromycota with divergent Burkholderia-like Endosymbiotic Bacteria.</title>
        <authorList>
            <person name="Stajich J.E."/>
            <person name="Macias A.M."/>
            <person name="Carter-House D."/>
            <person name="Lovett B."/>
            <person name="Kasson L.R."/>
            <person name="Berry K."/>
            <person name="Grigoriev I."/>
            <person name="Chang Y."/>
            <person name="Spatafora J."/>
            <person name="Kasson M.T."/>
        </authorList>
    </citation>
    <scope>NUCLEOTIDE SEQUENCE</scope>
    <source>
        <strain evidence="1">NRRL A-21654</strain>
    </source>
</reference>
<evidence type="ECO:0000313" key="2">
    <source>
        <dbReference type="Proteomes" id="UP000605846"/>
    </source>
</evidence>
<organism evidence="1 2">
    <name type="scientific">Apophysomyces ossiformis</name>
    <dbReference type="NCBI Taxonomy" id="679940"/>
    <lineage>
        <taxon>Eukaryota</taxon>
        <taxon>Fungi</taxon>
        <taxon>Fungi incertae sedis</taxon>
        <taxon>Mucoromycota</taxon>
        <taxon>Mucoromycotina</taxon>
        <taxon>Mucoromycetes</taxon>
        <taxon>Mucorales</taxon>
        <taxon>Mucorineae</taxon>
        <taxon>Mucoraceae</taxon>
        <taxon>Apophysomyces</taxon>
    </lineage>
</organism>
<sequence>MGLSNSTLNNPWPKVKEGCRSFEEILSRDQNEDELVEDLFSLLSTTKPLSDINNIQTTFDEFKSRIWIPHFYNTNFSPNSAYGTRTGTVVLVDHEGQVLFVERDHSEFKGADPRETEDNKTLTFRFSLEANTS</sequence>
<dbReference type="EMBL" id="JABAYA010000126">
    <property type="protein sequence ID" value="KAF7724216.1"/>
    <property type="molecule type" value="Genomic_DNA"/>
</dbReference>
<comment type="caution">
    <text evidence="1">The sequence shown here is derived from an EMBL/GenBank/DDBJ whole genome shotgun (WGS) entry which is preliminary data.</text>
</comment>
<dbReference type="PANTHER" id="PTHR17985">
    <property type="entry name" value="SER/THR-RICH PROTEIN T10 IN DGCR REGION"/>
    <property type="match status" value="1"/>
</dbReference>
<dbReference type="GO" id="GO:0005794">
    <property type="term" value="C:Golgi apparatus"/>
    <property type="evidence" value="ECO:0007669"/>
    <property type="project" value="TreeGrafter"/>
</dbReference>
<dbReference type="Pfam" id="PF05742">
    <property type="entry name" value="TANGO2"/>
    <property type="match status" value="1"/>
</dbReference>
<protein>
    <submittedName>
        <fullName evidence="1">Uncharacterized protein</fullName>
    </submittedName>
</protein>
<dbReference type="InterPro" id="IPR008551">
    <property type="entry name" value="TANGO2"/>
</dbReference>
<evidence type="ECO:0000313" key="1">
    <source>
        <dbReference type="EMBL" id="KAF7724216.1"/>
    </source>
</evidence>
<dbReference type="GO" id="GO:0009306">
    <property type="term" value="P:protein secretion"/>
    <property type="evidence" value="ECO:0007669"/>
    <property type="project" value="TreeGrafter"/>
</dbReference>
<accession>A0A8H7BPC0</accession>
<gene>
    <name evidence="1" type="ORF">EC973_001235</name>
</gene>
<dbReference type="GO" id="GO:0007030">
    <property type="term" value="P:Golgi organization"/>
    <property type="evidence" value="ECO:0007669"/>
    <property type="project" value="TreeGrafter"/>
</dbReference>
<dbReference type="Proteomes" id="UP000605846">
    <property type="component" value="Unassembled WGS sequence"/>
</dbReference>
<name>A0A8H7BPC0_9FUNG</name>
<dbReference type="AlphaFoldDB" id="A0A8H7BPC0"/>
<proteinExistence type="predicted"/>
<dbReference type="OrthoDB" id="191601at2759"/>
<dbReference type="PANTHER" id="PTHR17985:SF8">
    <property type="entry name" value="TRANSPORT AND GOLGI ORGANIZATION PROTEIN 2 HOMOLOG"/>
    <property type="match status" value="1"/>
</dbReference>
<keyword evidence="2" id="KW-1185">Reference proteome</keyword>